<keyword evidence="3" id="KW-1185">Reference proteome</keyword>
<evidence type="ECO:0000256" key="1">
    <source>
        <dbReference type="SAM" id="MobiDB-lite"/>
    </source>
</evidence>
<dbReference type="EMBL" id="OC855330">
    <property type="protein sequence ID" value="CAD7621787.1"/>
    <property type="molecule type" value="Genomic_DNA"/>
</dbReference>
<dbReference type="EMBL" id="CAJPIZ010000755">
    <property type="protein sequence ID" value="CAG2102217.1"/>
    <property type="molecule type" value="Genomic_DNA"/>
</dbReference>
<proteinExistence type="predicted"/>
<feature type="region of interest" description="Disordered" evidence="1">
    <location>
        <begin position="184"/>
        <end position="266"/>
    </location>
</feature>
<evidence type="ECO:0000313" key="3">
    <source>
        <dbReference type="Proteomes" id="UP000759131"/>
    </source>
</evidence>
<dbReference type="AlphaFoldDB" id="A0A7R9KGL7"/>
<evidence type="ECO:0000313" key="2">
    <source>
        <dbReference type="EMBL" id="CAD7621787.1"/>
    </source>
</evidence>
<organism evidence="2">
    <name type="scientific">Medioppia subpectinata</name>
    <dbReference type="NCBI Taxonomy" id="1979941"/>
    <lineage>
        <taxon>Eukaryota</taxon>
        <taxon>Metazoa</taxon>
        <taxon>Ecdysozoa</taxon>
        <taxon>Arthropoda</taxon>
        <taxon>Chelicerata</taxon>
        <taxon>Arachnida</taxon>
        <taxon>Acari</taxon>
        <taxon>Acariformes</taxon>
        <taxon>Sarcoptiformes</taxon>
        <taxon>Oribatida</taxon>
        <taxon>Brachypylina</taxon>
        <taxon>Oppioidea</taxon>
        <taxon>Oppiidae</taxon>
        <taxon>Medioppia</taxon>
    </lineage>
</organism>
<name>A0A7R9KGL7_9ACAR</name>
<protein>
    <submittedName>
        <fullName evidence="2">Uncharacterized protein</fullName>
    </submittedName>
</protein>
<dbReference type="Proteomes" id="UP000759131">
    <property type="component" value="Unassembled WGS sequence"/>
</dbReference>
<feature type="region of interest" description="Disordered" evidence="1">
    <location>
        <begin position="141"/>
        <end position="168"/>
    </location>
</feature>
<sequence length="396" mass="43779">MTTNPILVLISLKTLRPEVEDYWLSIPSVLKTIDALKLYVMTNESIDSCGADADDIGLYLNSGLLRDNTSIDGVLRDRDRIEVRVKPVPTEPWISSSSATAIEPVTVDESDDPSVVWTLEMSRILSGITSAEELRFQYLRRRQDRRPSDPIGDQTQANSDRQLSTHSSASVAAKYSAIRPIRQSAKKVVTKAVTRRVSDGKVGNQSKGGKNQIFNENSVPEVTGHEFRRSTTGQRSRNQLKPPPPPSNRKRLNDSSSSGQPMATDWSSPQLLATTSAANRPATGVTQSGDRCLTTSITIATEDRPETSWSASGLSRRQRCEAPGCGYSSQSRVAFQYHQRIHRLKSELFGDSSIFKDIVAKHHFISDPSVSPEIPLTRCPHEGYLILTEDPFVLSN</sequence>
<feature type="compositionally biased region" description="Polar residues" evidence="1">
    <location>
        <begin position="230"/>
        <end position="239"/>
    </location>
</feature>
<feature type="compositionally biased region" description="Polar residues" evidence="1">
    <location>
        <begin position="203"/>
        <end position="220"/>
    </location>
</feature>
<accession>A0A7R9KGL7</accession>
<feature type="compositionally biased region" description="Polar residues" evidence="1">
    <location>
        <begin position="153"/>
        <end position="168"/>
    </location>
</feature>
<feature type="compositionally biased region" description="Polar residues" evidence="1">
    <location>
        <begin position="254"/>
        <end position="266"/>
    </location>
</feature>
<reference evidence="2" key="1">
    <citation type="submission" date="2020-11" db="EMBL/GenBank/DDBJ databases">
        <authorList>
            <person name="Tran Van P."/>
        </authorList>
    </citation>
    <scope>NUCLEOTIDE SEQUENCE</scope>
</reference>
<gene>
    <name evidence="2" type="ORF">OSB1V03_LOCUS2257</name>
</gene>